<reference evidence="4 5" key="1">
    <citation type="submission" date="2023-06" db="EMBL/GenBank/DDBJ databases">
        <authorList>
            <person name="Yushchuk O."/>
            <person name="Binda E."/>
            <person name="Ruckert-Reed C."/>
            <person name="Fedorenko V."/>
            <person name="Kalinowski J."/>
            <person name="Marinelli F."/>
        </authorList>
    </citation>
    <scope>NUCLEOTIDE SEQUENCE [LARGE SCALE GENOMIC DNA]</scope>
    <source>
        <strain evidence="4 5">NRRL 3884</strain>
    </source>
</reference>
<protein>
    <recommendedName>
        <fullName evidence="3">Tyr recombinase domain-containing protein</fullName>
    </recommendedName>
</protein>
<proteinExistence type="predicted"/>
<dbReference type="SUPFAM" id="SSF56349">
    <property type="entry name" value="DNA breaking-rejoining enzymes"/>
    <property type="match status" value="1"/>
</dbReference>
<feature type="domain" description="Tyr recombinase" evidence="3">
    <location>
        <begin position="1"/>
        <end position="56"/>
    </location>
</feature>
<dbReference type="InterPro" id="IPR002104">
    <property type="entry name" value="Integrase_catalytic"/>
</dbReference>
<dbReference type="RefSeq" id="WP_284919040.1">
    <property type="nucleotide sequence ID" value="NZ_CP126980.1"/>
</dbReference>
<keyword evidence="1" id="KW-0233">DNA recombination</keyword>
<dbReference type="InterPro" id="IPR011010">
    <property type="entry name" value="DNA_brk_join_enz"/>
</dbReference>
<dbReference type="InterPro" id="IPR013762">
    <property type="entry name" value="Integrase-like_cat_sf"/>
</dbReference>
<feature type="region of interest" description="Disordered" evidence="2">
    <location>
        <begin position="78"/>
        <end position="100"/>
    </location>
</feature>
<keyword evidence="5" id="KW-1185">Reference proteome</keyword>
<evidence type="ECO:0000313" key="4">
    <source>
        <dbReference type="EMBL" id="WIM97642.1"/>
    </source>
</evidence>
<accession>A0ABY8WJH9</accession>
<gene>
    <name evidence="4" type="ORF">ACTOB_001184</name>
</gene>
<organism evidence="4 5">
    <name type="scientific">Actinoplanes oblitus</name>
    <dbReference type="NCBI Taxonomy" id="3040509"/>
    <lineage>
        <taxon>Bacteria</taxon>
        <taxon>Bacillati</taxon>
        <taxon>Actinomycetota</taxon>
        <taxon>Actinomycetes</taxon>
        <taxon>Micromonosporales</taxon>
        <taxon>Micromonosporaceae</taxon>
        <taxon>Actinoplanes</taxon>
    </lineage>
</organism>
<dbReference type="Gene3D" id="1.10.443.10">
    <property type="entry name" value="Intergrase catalytic core"/>
    <property type="match status" value="1"/>
</dbReference>
<evidence type="ECO:0000313" key="5">
    <source>
        <dbReference type="Proteomes" id="UP001240150"/>
    </source>
</evidence>
<dbReference type="PROSITE" id="PS51898">
    <property type="entry name" value="TYR_RECOMBINASE"/>
    <property type="match status" value="1"/>
</dbReference>
<dbReference type="Proteomes" id="UP001240150">
    <property type="component" value="Chromosome"/>
</dbReference>
<evidence type="ECO:0000256" key="2">
    <source>
        <dbReference type="SAM" id="MobiDB-lite"/>
    </source>
</evidence>
<name>A0ABY8WJH9_9ACTN</name>
<dbReference type="EMBL" id="CP126980">
    <property type="protein sequence ID" value="WIM97642.1"/>
    <property type="molecule type" value="Genomic_DNA"/>
</dbReference>
<sequence>MPAGFHFHDLRHTGNHLAAASGASTRELMHRMGHASMRAALIYQHATSDRHREIAESMDKRIAKGAKPKARIGVARANGTPMARKITRGVTANGPGRRKPPLTRVVALERATRIELA</sequence>
<evidence type="ECO:0000259" key="3">
    <source>
        <dbReference type="PROSITE" id="PS51898"/>
    </source>
</evidence>
<evidence type="ECO:0000256" key="1">
    <source>
        <dbReference type="ARBA" id="ARBA00023172"/>
    </source>
</evidence>